<proteinExistence type="predicted"/>
<keyword evidence="2" id="KW-1185">Reference proteome</keyword>
<organism evidence="1 2">
    <name type="scientific">Ostreobium quekettii</name>
    <dbReference type="NCBI Taxonomy" id="121088"/>
    <lineage>
        <taxon>Eukaryota</taxon>
        <taxon>Viridiplantae</taxon>
        <taxon>Chlorophyta</taxon>
        <taxon>core chlorophytes</taxon>
        <taxon>Ulvophyceae</taxon>
        <taxon>TCBD clade</taxon>
        <taxon>Bryopsidales</taxon>
        <taxon>Ostreobineae</taxon>
        <taxon>Ostreobiaceae</taxon>
        <taxon>Ostreobium</taxon>
    </lineage>
</organism>
<comment type="caution">
    <text evidence="1">The sequence shown here is derived from an EMBL/GenBank/DDBJ whole genome shotgun (WGS) entry which is preliminary data.</text>
</comment>
<dbReference type="EMBL" id="CAJHUC010001132">
    <property type="protein sequence ID" value="CAD7699897.1"/>
    <property type="molecule type" value="Genomic_DNA"/>
</dbReference>
<name>A0A8S1J1N0_9CHLO</name>
<evidence type="ECO:0000313" key="2">
    <source>
        <dbReference type="Proteomes" id="UP000708148"/>
    </source>
</evidence>
<protein>
    <submittedName>
        <fullName evidence="1">Uncharacterized protein</fullName>
    </submittedName>
</protein>
<dbReference type="Proteomes" id="UP000708148">
    <property type="component" value="Unassembled WGS sequence"/>
</dbReference>
<evidence type="ECO:0000313" key="1">
    <source>
        <dbReference type="EMBL" id="CAD7699897.1"/>
    </source>
</evidence>
<gene>
    <name evidence="1" type="ORF">OSTQU699_LOCUS5256</name>
</gene>
<accession>A0A8S1J1N0</accession>
<reference evidence="1" key="1">
    <citation type="submission" date="2020-12" db="EMBL/GenBank/DDBJ databases">
        <authorList>
            <person name="Iha C."/>
        </authorList>
    </citation>
    <scope>NUCLEOTIDE SEQUENCE</scope>
</reference>
<sequence>MVAHIFGAGGRALMRRGAAGDAVEWWRRRAGEGGRAQSEWERLLCAWDGRWHGTSEACTSGAEDADSCCSEDGSVGHCRSEDGSVASTVAHSVASTASLSSKRLMNKVISWIRERQDARRGIIYTKSGPCSLLEGLPIPPYPEDYDWCAN</sequence>
<dbReference type="AlphaFoldDB" id="A0A8S1J1N0"/>